<reference evidence="3" key="1">
    <citation type="submission" date="2016-11" db="UniProtKB">
        <authorList>
            <consortium name="WormBaseParasite"/>
        </authorList>
    </citation>
    <scope>IDENTIFICATION</scope>
</reference>
<dbReference type="InterPro" id="IPR055411">
    <property type="entry name" value="LRR_FXL15/At3g58940/PEG3-like"/>
</dbReference>
<protein>
    <submittedName>
        <fullName evidence="3">F-box domain-containing protein</fullName>
    </submittedName>
</protein>
<dbReference type="InterPro" id="IPR051341">
    <property type="entry name" value="Zyg-11_UBL_adapter"/>
</dbReference>
<proteinExistence type="predicted"/>
<dbReference type="InterPro" id="IPR032675">
    <property type="entry name" value="LRR_dom_sf"/>
</dbReference>
<dbReference type="eggNOG" id="KOG3665">
    <property type="taxonomic scope" value="Eukaryota"/>
</dbReference>
<sequence>MFVDSLSEISSKIVAKCLTEGSYKHLDINLNASLSDQVFSKLTELTDYNYSPVIAKETGLKLNLSNFDTEGLPVSREDLVNLSRHEIRSLAIGLVKIFHVPEYRIGKNRDQIDIERVLKTCLNERSRQNLRHLSCDFFECFPNGWSESIGELLPNLLSFSPVGMDNLTGIGHLKNLQILTFDDSSFDSTEQLKDVFELPNLRVLNIRYCYSFFETLLFCNGTFQNLKLIDCFDSEITETQLRTLVERNPSLETISLLGTPCDYTDFSDLSVTVLNLATIQSTMNSLGYKLNQKFGCSYRWEVVMTVNRLAVLLETEGGFKEDEFLKLMMKVTQKCPIFGGEENGVAKCLIQYFKRFFPDQSMAEILQKLDPRDPLFVERRWAAQTVLILSRACPFQSNLS</sequence>
<name>A0A1I7TVM7_9PELO</name>
<dbReference type="PANTHER" id="PTHR12904:SF28">
    <property type="entry name" value="ATP SYNTHASE SUBUNIT ALPHA-RELATED"/>
    <property type="match status" value="1"/>
</dbReference>
<evidence type="ECO:0000313" key="2">
    <source>
        <dbReference type="Proteomes" id="UP000095282"/>
    </source>
</evidence>
<dbReference type="PANTHER" id="PTHR12904">
    <property type="match status" value="1"/>
</dbReference>
<dbReference type="WBParaSite" id="Csp11.Scaffold629.g12242.t1">
    <property type="protein sequence ID" value="Csp11.Scaffold629.g12242.t1"/>
    <property type="gene ID" value="Csp11.Scaffold629.g12242"/>
</dbReference>
<dbReference type="Gene3D" id="3.80.10.10">
    <property type="entry name" value="Ribonuclease Inhibitor"/>
    <property type="match status" value="1"/>
</dbReference>
<evidence type="ECO:0000259" key="1">
    <source>
        <dbReference type="Pfam" id="PF24758"/>
    </source>
</evidence>
<evidence type="ECO:0000313" key="3">
    <source>
        <dbReference type="WBParaSite" id="Csp11.Scaffold629.g12242.t1"/>
    </source>
</evidence>
<dbReference type="Proteomes" id="UP000095282">
    <property type="component" value="Unplaced"/>
</dbReference>
<dbReference type="AlphaFoldDB" id="A0A1I7TVM7"/>
<dbReference type="GO" id="GO:0031462">
    <property type="term" value="C:Cul2-RING ubiquitin ligase complex"/>
    <property type="evidence" value="ECO:0007669"/>
    <property type="project" value="TreeGrafter"/>
</dbReference>
<accession>A0A1I7TVM7</accession>
<organism evidence="2 3">
    <name type="scientific">Caenorhabditis tropicalis</name>
    <dbReference type="NCBI Taxonomy" id="1561998"/>
    <lineage>
        <taxon>Eukaryota</taxon>
        <taxon>Metazoa</taxon>
        <taxon>Ecdysozoa</taxon>
        <taxon>Nematoda</taxon>
        <taxon>Chromadorea</taxon>
        <taxon>Rhabditida</taxon>
        <taxon>Rhabditina</taxon>
        <taxon>Rhabditomorpha</taxon>
        <taxon>Rhabditoidea</taxon>
        <taxon>Rhabditidae</taxon>
        <taxon>Peloderinae</taxon>
        <taxon>Caenorhabditis</taxon>
    </lineage>
</organism>
<keyword evidence="2" id="KW-1185">Reference proteome</keyword>
<feature type="domain" description="F-box/LRR-repeat protein 15/At3g58940/PEG3-like LRR" evidence="1">
    <location>
        <begin position="172"/>
        <end position="263"/>
    </location>
</feature>
<dbReference type="SUPFAM" id="SSF52047">
    <property type="entry name" value="RNI-like"/>
    <property type="match status" value="1"/>
</dbReference>
<dbReference type="STRING" id="1561998.A0A1I7TVM7"/>
<dbReference type="Pfam" id="PF24758">
    <property type="entry name" value="LRR_At5g56370"/>
    <property type="match status" value="1"/>
</dbReference>